<evidence type="ECO:0000313" key="2">
    <source>
        <dbReference type="EMBL" id="GFR79018.1"/>
    </source>
</evidence>
<evidence type="ECO:0000256" key="1">
    <source>
        <dbReference type="SAM" id="MobiDB-lite"/>
    </source>
</evidence>
<keyword evidence="3" id="KW-1185">Reference proteome</keyword>
<organism evidence="2 3">
    <name type="scientific">Elysia marginata</name>
    <dbReference type="NCBI Taxonomy" id="1093978"/>
    <lineage>
        <taxon>Eukaryota</taxon>
        <taxon>Metazoa</taxon>
        <taxon>Spiralia</taxon>
        <taxon>Lophotrochozoa</taxon>
        <taxon>Mollusca</taxon>
        <taxon>Gastropoda</taxon>
        <taxon>Heterobranchia</taxon>
        <taxon>Euthyneura</taxon>
        <taxon>Panpulmonata</taxon>
        <taxon>Sacoglossa</taxon>
        <taxon>Placobranchoidea</taxon>
        <taxon>Plakobranchidae</taxon>
        <taxon>Elysia</taxon>
    </lineage>
</organism>
<protein>
    <submittedName>
        <fullName evidence="2">Uncharacterized protein</fullName>
    </submittedName>
</protein>
<dbReference type="Proteomes" id="UP000762676">
    <property type="component" value="Unassembled WGS sequence"/>
</dbReference>
<evidence type="ECO:0000313" key="3">
    <source>
        <dbReference type="Proteomes" id="UP000762676"/>
    </source>
</evidence>
<sequence>MRRITSIYWPDFINSTDLWERRQQQPMEVKIRKRKWRWIGQSLTKPGQCITRHSLVWNPQGRRGRGMPRMTRGRETEADMASAEKTWKELEKIAQDRMVSRTFVGGLCFAGS</sequence>
<gene>
    <name evidence="2" type="ORF">ElyMa_000545200</name>
</gene>
<proteinExistence type="predicted"/>
<name>A0AAV4G083_9GAST</name>
<dbReference type="AlphaFoldDB" id="A0AAV4G083"/>
<feature type="region of interest" description="Disordered" evidence="1">
    <location>
        <begin position="58"/>
        <end position="82"/>
    </location>
</feature>
<accession>A0AAV4G083</accession>
<dbReference type="EMBL" id="BMAT01001072">
    <property type="protein sequence ID" value="GFR79018.1"/>
    <property type="molecule type" value="Genomic_DNA"/>
</dbReference>
<reference evidence="2 3" key="1">
    <citation type="journal article" date="2021" name="Elife">
        <title>Chloroplast acquisition without the gene transfer in kleptoplastic sea slugs, Plakobranchus ocellatus.</title>
        <authorList>
            <person name="Maeda T."/>
            <person name="Takahashi S."/>
            <person name="Yoshida T."/>
            <person name="Shimamura S."/>
            <person name="Takaki Y."/>
            <person name="Nagai Y."/>
            <person name="Toyoda A."/>
            <person name="Suzuki Y."/>
            <person name="Arimoto A."/>
            <person name="Ishii H."/>
            <person name="Satoh N."/>
            <person name="Nishiyama T."/>
            <person name="Hasebe M."/>
            <person name="Maruyama T."/>
            <person name="Minagawa J."/>
            <person name="Obokata J."/>
            <person name="Shigenobu S."/>
        </authorList>
    </citation>
    <scope>NUCLEOTIDE SEQUENCE [LARGE SCALE GENOMIC DNA]</scope>
</reference>
<comment type="caution">
    <text evidence="2">The sequence shown here is derived from an EMBL/GenBank/DDBJ whole genome shotgun (WGS) entry which is preliminary data.</text>
</comment>